<gene>
    <name evidence="2" type="primary">6038808</name>
    <name evidence="1" type="ORF">CpipJ_CPIJ006921</name>
</gene>
<sequence length="78" mass="8853">MLDYVHWAYSSYDLTCLQHLELSGKVPLMNCQQHVTSTPPKRYQVGNLTDSFMALAYSDEILDLLGDMTSRRAIRTAA</sequence>
<dbReference type="KEGG" id="cqu:CpipJ_CPIJ006921"/>
<reference evidence="1" key="1">
    <citation type="submission" date="2007-03" db="EMBL/GenBank/DDBJ databases">
        <title>Annotation of Culex pipiens quinquefasciatus.</title>
        <authorList>
            <consortium name="The Broad Institute Genome Sequencing Platform"/>
            <person name="Atkinson P.W."/>
            <person name="Hemingway J."/>
            <person name="Christensen B.M."/>
            <person name="Higgs S."/>
            <person name="Kodira C."/>
            <person name="Hannick L."/>
            <person name="Megy K."/>
            <person name="O'Leary S."/>
            <person name="Pearson M."/>
            <person name="Haas B.J."/>
            <person name="Mauceli E."/>
            <person name="Wortman J.R."/>
            <person name="Lee N.H."/>
            <person name="Guigo R."/>
            <person name="Stanke M."/>
            <person name="Alvarado L."/>
            <person name="Amedeo P."/>
            <person name="Antoine C.H."/>
            <person name="Arensburger P."/>
            <person name="Bidwell S.L."/>
            <person name="Crawford M."/>
            <person name="Camaro F."/>
            <person name="Devon K."/>
            <person name="Engels R."/>
            <person name="Hammond M."/>
            <person name="Howarth C."/>
            <person name="Koehrsen M."/>
            <person name="Lawson D."/>
            <person name="Montgomery P."/>
            <person name="Nene V."/>
            <person name="Nusbaum C."/>
            <person name="Puiu D."/>
            <person name="Romero-Severson J."/>
            <person name="Severson D.W."/>
            <person name="Shumway M."/>
            <person name="Sisk P."/>
            <person name="Stolte C."/>
            <person name="Zeng Q."/>
            <person name="Eisenstadt E."/>
            <person name="Fraser-Liggett C."/>
            <person name="Strausberg R."/>
            <person name="Galagan J."/>
            <person name="Birren B."/>
            <person name="Collins F.H."/>
        </authorList>
    </citation>
    <scope>NUCLEOTIDE SEQUENCE [LARGE SCALE GENOMIC DNA]</scope>
    <source>
        <strain evidence="1">JHB</strain>
    </source>
</reference>
<proteinExistence type="predicted"/>
<dbReference type="EMBL" id="DS231949">
    <property type="protein sequence ID" value="EDS28515.1"/>
    <property type="molecule type" value="Genomic_DNA"/>
</dbReference>
<keyword evidence="3" id="KW-1185">Reference proteome</keyword>
<evidence type="ECO:0000313" key="1">
    <source>
        <dbReference type="EMBL" id="EDS28515.1"/>
    </source>
</evidence>
<accession>B0WIJ2</accession>
<protein>
    <submittedName>
        <fullName evidence="1 2">Acetyl-CoA carboxylase</fullName>
    </submittedName>
</protein>
<dbReference type="HOGENOM" id="CLU_2624451_0_0_1"/>
<dbReference type="InParanoid" id="B0WIJ2"/>
<evidence type="ECO:0000313" key="3">
    <source>
        <dbReference type="Proteomes" id="UP000002320"/>
    </source>
</evidence>
<dbReference type="STRING" id="7176.B0WIJ2"/>
<dbReference type="Proteomes" id="UP000002320">
    <property type="component" value="Unassembled WGS sequence"/>
</dbReference>
<organism>
    <name type="scientific">Culex quinquefasciatus</name>
    <name type="common">Southern house mosquito</name>
    <name type="synonym">Culex pungens</name>
    <dbReference type="NCBI Taxonomy" id="7176"/>
    <lineage>
        <taxon>Eukaryota</taxon>
        <taxon>Metazoa</taxon>
        <taxon>Ecdysozoa</taxon>
        <taxon>Arthropoda</taxon>
        <taxon>Hexapoda</taxon>
        <taxon>Insecta</taxon>
        <taxon>Pterygota</taxon>
        <taxon>Neoptera</taxon>
        <taxon>Endopterygota</taxon>
        <taxon>Diptera</taxon>
        <taxon>Nematocera</taxon>
        <taxon>Culicoidea</taxon>
        <taxon>Culicidae</taxon>
        <taxon>Culicinae</taxon>
        <taxon>Culicini</taxon>
        <taxon>Culex</taxon>
        <taxon>Culex</taxon>
    </lineage>
</organism>
<reference evidence="2" key="2">
    <citation type="submission" date="2020-05" db="UniProtKB">
        <authorList>
            <consortium name="EnsemblMetazoa"/>
        </authorList>
    </citation>
    <scope>IDENTIFICATION</scope>
    <source>
        <strain evidence="2">JHB</strain>
    </source>
</reference>
<dbReference type="EnsemblMetazoa" id="CPIJ006921-RA">
    <property type="protein sequence ID" value="CPIJ006921-PA"/>
    <property type="gene ID" value="CPIJ006921"/>
</dbReference>
<dbReference type="AlphaFoldDB" id="B0WIJ2"/>
<evidence type="ECO:0000313" key="2">
    <source>
        <dbReference type="EnsemblMetazoa" id="CPIJ006921-PA"/>
    </source>
</evidence>
<dbReference type="VEuPathDB" id="VectorBase:CPIJ006921"/>
<name>B0WIJ2_CULQU</name>